<name>A0ABP9QM99_9RHOO</name>
<dbReference type="InterPro" id="IPR029069">
    <property type="entry name" value="HotDog_dom_sf"/>
</dbReference>
<dbReference type="CDD" id="cd00586">
    <property type="entry name" value="4HBT"/>
    <property type="match status" value="1"/>
</dbReference>
<protein>
    <submittedName>
        <fullName evidence="3">Tol-pal system-associated acyl-CoA thioesterase</fullName>
    </submittedName>
</protein>
<dbReference type="SUPFAM" id="SSF54637">
    <property type="entry name" value="Thioesterase/thiol ester dehydrase-isomerase"/>
    <property type="match status" value="1"/>
</dbReference>
<dbReference type="InterPro" id="IPR006684">
    <property type="entry name" value="YbgC/YbaW"/>
</dbReference>
<dbReference type="InterPro" id="IPR014166">
    <property type="entry name" value="Tol-Pal_acyl-CoA_thioesterase"/>
</dbReference>
<dbReference type="PANTHER" id="PTHR31793:SF37">
    <property type="entry name" value="ACYL-COA THIOESTER HYDROLASE YBGC"/>
    <property type="match status" value="1"/>
</dbReference>
<dbReference type="NCBIfam" id="TIGR00051">
    <property type="entry name" value="YbgC/FadM family acyl-CoA thioesterase"/>
    <property type="match status" value="1"/>
</dbReference>
<evidence type="ECO:0000256" key="2">
    <source>
        <dbReference type="ARBA" id="ARBA00022801"/>
    </source>
</evidence>
<dbReference type="Pfam" id="PF13279">
    <property type="entry name" value="4HBT_2"/>
    <property type="match status" value="1"/>
</dbReference>
<dbReference type="PIRSF" id="PIRSF003230">
    <property type="entry name" value="YbgC"/>
    <property type="match status" value="1"/>
</dbReference>
<dbReference type="Gene3D" id="3.10.129.10">
    <property type="entry name" value="Hotdog Thioesterase"/>
    <property type="match status" value="1"/>
</dbReference>
<comment type="similarity">
    <text evidence="1">Belongs to the 4-hydroxybenzoyl-CoA thioesterase family.</text>
</comment>
<sequence>MQKTETHGAVFEWPVRVYYEDTDAGGVVYHANYLKFCERARTEFLRQRGLDQGVLKAREGLVFVVARLDADYLRGAELDDALVVQSRVQTVGQARVIFDQTILRGDERVFRGSFTIACVDWAQRRAVRIPDSIKELFLQADED</sequence>
<dbReference type="Proteomes" id="UP001500547">
    <property type="component" value="Unassembled WGS sequence"/>
</dbReference>
<evidence type="ECO:0000256" key="1">
    <source>
        <dbReference type="ARBA" id="ARBA00005953"/>
    </source>
</evidence>
<comment type="caution">
    <text evidence="3">The sequence shown here is derived from an EMBL/GenBank/DDBJ whole genome shotgun (WGS) entry which is preliminary data.</text>
</comment>
<dbReference type="PANTHER" id="PTHR31793">
    <property type="entry name" value="4-HYDROXYBENZOYL-COA THIOESTERASE FAMILY MEMBER"/>
    <property type="match status" value="1"/>
</dbReference>
<organism evidence="3 4">
    <name type="scientific">Viridibacterium curvum</name>
    <dbReference type="NCBI Taxonomy" id="1101404"/>
    <lineage>
        <taxon>Bacteria</taxon>
        <taxon>Pseudomonadati</taxon>
        <taxon>Pseudomonadota</taxon>
        <taxon>Betaproteobacteria</taxon>
        <taxon>Rhodocyclales</taxon>
        <taxon>Rhodocyclaceae</taxon>
        <taxon>Viridibacterium</taxon>
    </lineage>
</organism>
<dbReference type="NCBIfam" id="TIGR02799">
    <property type="entry name" value="thio_ybgC"/>
    <property type="match status" value="1"/>
</dbReference>
<evidence type="ECO:0000313" key="4">
    <source>
        <dbReference type="Proteomes" id="UP001500547"/>
    </source>
</evidence>
<dbReference type="RefSeq" id="WP_345532563.1">
    <property type="nucleotide sequence ID" value="NZ_BAABLD010000008.1"/>
</dbReference>
<evidence type="ECO:0000313" key="3">
    <source>
        <dbReference type="EMBL" id="GAA5164278.1"/>
    </source>
</evidence>
<dbReference type="InterPro" id="IPR050563">
    <property type="entry name" value="4-hydroxybenzoyl-CoA_TE"/>
</dbReference>
<keyword evidence="2" id="KW-0378">Hydrolase</keyword>
<dbReference type="EMBL" id="BAABLD010000008">
    <property type="protein sequence ID" value="GAA5164278.1"/>
    <property type="molecule type" value="Genomic_DNA"/>
</dbReference>
<gene>
    <name evidence="3" type="primary">ybgC</name>
    <name evidence="3" type="ORF">GCM10025770_17850</name>
</gene>
<keyword evidence="4" id="KW-1185">Reference proteome</keyword>
<accession>A0ABP9QM99</accession>
<dbReference type="PROSITE" id="PS01328">
    <property type="entry name" value="4HBCOA_THIOESTERASE"/>
    <property type="match status" value="1"/>
</dbReference>
<proteinExistence type="inferred from homology"/>
<dbReference type="InterPro" id="IPR008272">
    <property type="entry name" value="HB-CoA_thioesterase_AS"/>
</dbReference>
<reference evidence="4" key="1">
    <citation type="journal article" date="2019" name="Int. J. Syst. Evol. Microbiol.">
        <title>The Global Catalogue of Microorganisms (GCM) 10K type strain sequencing project: providing services to taxonomists for standard genome sequencing and annotation.</title>
        <authorList>
            <consortium name="The Broad Institute Genomics Platform"/>
            <consortium name="The Broad Institute Genome Sequencing Center for Infectious Disease"/>
            <person name="Wu L."/>
            <person name="Ma J."/>
        </authorList>
    </citation>
    <scope>NUCLEOTIDE SEQUENCE [LARGE SCALE GENOMIC DNA]</scope>
    <source>
        <strain evidence="4">JCM 18715</strain>
    </source>
</reference>